<evidence type="ECO:0000313" key="4">
    <source>
        <dbReference type="Proteomes" id="UP000044625"/>
    </source>
</evidence>
<sequence length="55" mass="5894">MRNVIRCCFVIAALTITSPAFAFVCQNQPDSNAEQCAEMCALVGVGGVMGYLLCY</sequence>
<evidence type="ECO:0008006" key="6">
    <source>
        <dbReference type="Google" id="ProtNLM"/>
    </source>
</evidence>
<keyword evidence="4" id="KW-1185">Reference proteome</keyword>
<reference evidence="3 4" key="1">
    <citation type="submission" date="2015-03" db="EMBL/GenBank/DDBJ databases">
        <authorList>
            <consortium name="Pathogen Informatics"/>
            <person name="Murphy D."/>
        </authorList>
    </citation>
    <scope>NUCLEOTIDE SEQUENCE [LARGE SCALE GENOMIC DNA]</scope>
    <source>
        <strain evidence="3">Type strain: CIP110230</strain>
        <strain evidence="4">type strain: CIP110230</strain>
    </source>
</reference>
<reference evidence="5" key="3">
    <citation type="submission" date="2015-03" db="EMBL/GenBank/DDBJ databases">
        <authorList>
            <consortium name="Pathogen Informatics"/>
        </authorList>
    </citation>
    <scope>NUCLEOTIDE SEQUENCE [LARGE SCALE GENOMIC DNA]</scope>
    <source>
        <strain evidence="5">A125KOH2</strain>
    </source>
</reference>
<evidence type="ECO:0000313" key="3">
    <source>
        <dbReference type="EMBL" id="CRY69295.1"/>
    </source>
</evidence>
<protein>
    <recommendedName>
        <fullName evidence="6">Lipoprotein</fullName>
    </recommendedName>
</protein>
<dbReference type="Proteomes" id="UP000045840">
    <property type="component" value="Unassembled WGS sequence"/>
</dbReference>
<evidence type="ECO:0000313" key="5">
    <source>
        <dbReference type="Proteomes" id="UP000045840"/>
    </source>
</evidence>
<dbReference type="AlphaFoldDB" id="A0A0T9RAV7"/>
<dbReference type="EMBL" id="CQAZ01000061">
    <property type="protein sequence ID" value="CNI53238.1"/>
    <property type="molecule type" value="Genomic_DNA"/>
</dbReference>
<evidence type="ECO:0000256" key="1">
    <source>
        <dbReference type="SAM" id="SignalP"/>
    </source>
</evidence>
<feature type="chain" id="PRO_5006696113" description="Lipoprotein" evidence="1">
    <location>
        <begin position="23"/>
        <end position="55"/>
    </location>
</feature>
<feature type="signal peptide" evidence="1">
    <location>
        <begin position="1"/>
        <end position="22"/>
    </location>
</feature>
<organism evidence="2 5">
    <name type="scientific">Yersinia pekkanenii</name>
    <dbReference type="NCBI Taxonomy" id="1288385"/>
    <lineage>
        <taxon>Bacteria</taxon>
        <taxon>Pseudomonadati</taxon>
        <taxon>Pseudomonadota</taxon>
        <taxon>Gammaproteobacteria</taxon>
        <taxon>Enterobacterales</taxon>
        <taxon>Yersiniaceae</taxon>
        <taxon>Yersinia</taxon>
    </lineage>
</organism>
<reference evidence="2" key="2">
    <citation type="submission" date="2015-03" db="EMBL/GenBank/DDBJ databases">
        <authorList>
            <person name="Murphy D."/>
        </authorList>
    </citation>
    <scope>NUCLEOTIDE SEQUENCE [LARGE SCALE GENOMIC DNA]</scope>
    <source>
        <strain evidence="2">A125KOH2</strain>
    </source>
</reference>
<evidence type="ECO:0000313" key="2">
    <source>
        <dbReference type="EMBL" id="CNI53238.1"/>
    </source>
</evidence>
<gene>
    <name evidence="2" type="ORF">ERS008529_04293</name>
    <name evidence="3" type="ORF">ERS137968_04444</name>
</gene>
<dbReference type="Proteomes" id="UP000044625">
    <property type="component" value="Unassembled WGS sequence"/>
</dbReference>
<name>A0A0T9RAV7_9GAMM</name>
<dbReference type="EMBL" id="CWJL01000042">
    <property type="protein sequence ID" value="CRY69295.1"/>
    <property type="molecule type" value="Genomic_DNA"/>
</dbReference>
<keyword evidence="1" id="KW-0732">Signal</keyword>
<proteinExistence type="predicted"/>
<accession>A0A0T9RAV7</accession>